<organism evidence="2 3">
    <name type="scientific">Branchiostoma lanceolatum</name>
    <name type="common">Common lancelet</name>
    <name type="synonym">Amphioxus lanceolatum</name>
    <dbReference type="NCBI Taxonomy" id="7740"/>
    <lineage>
        <taxon>Eukaryota</taxon>
        <taxon>Metazoa</taxon>
        <taxon>Chordata</taxon>
        <taxon>Cephalochordata</taxon>
        <taxon>Leptocardii</taxon>
        <taxon>Amphioxiformes</taxon>
        <taxon>Branchiostomatidae</taxon>
        <taxon>Branchiostoma</taxon>
    </lineage>
</organism>
<dbReference type="OrthoDB" id="10030726at2759"/>
<sequence length="286" mass="31889">MPLSTAGNRYVLVVSDIFSKYVNLYEIPRQDAATVADKLFRDFIGQHGVPDQLHSDQGPQYNSDLIAELSLQQQDFKQPALQQPDFKQPALQQQDFKQPALQQQDALQYHVFAYVIQDEPDQETWPADTLLPCFLPDSSVRAVIEMPASLLKESLPHPPGLGPDGPHQINRDPEAVGHTIPTAWVTARNRMTWRRVCRGATLPSGASGPDSVSECFFTALEAQPPTGWPMLRFTECETRCRCLPGANTCSLTLTMPEHTAIRILSQDEFNEAMEKAVISGWCVSRA</sequence>
<dbReference type="Gene3D" id="3.30.420.10">
    <property type="entry name" value="Ribonuclease H-like superfamily/Ribonuclease H"/>
    <property type="match status" value="1"/>
</dbReference>
<protein>
    <submittedName>
        <fullName evidence="2">Hypp6836 protein</fullName>
    </submittedName>
</protein>
<dbReference type="EMBL" id="OV696697">
    <property type="protein sequence ID" value="CAH1242556.1"/>
    <property type="molecule type" value="Genomic_DNA"/>
</dbReference>
<evidence type="ECO:0000313" key="2">
    <source>
        <dbReference type="EMBL" id="CAH1242556.1"/>
    </source>
</evidence>
<gene>
    <name evidence="2" type="primary">Hypp6836</name>
    <name evidence="2" type="ORF">BLAG_LOCUS5845</name>
</gene>
<dbReference type="InterPro" id="IPR012337">
    <property type="entry name" value="RNaseH-like_sf"/>
</dbReference>
<dbReference type="SUPFAM" id="SSF53098">
    <property type="entry name" value="Ribonuclease H-like"/>
    <property type="match status" value="1"/>
</dbReference>
<dbReference type="InterPro" id="IPR001584">
    <property type="entry name" value="Integrase_cat-core"/>
</dbReference>
<dbReference type="GO" id="GO:0003676">
    <property type="term" value="F:nucleic acid binding"/>
    <property type="evidence" value="ECO:0007669"/>
    <property type="project" value="InterPro"/>
</dbReference>
<name>A0A8J9YVI3_BRALA</name>
<feature type="domain" description="Integrase catalytic" evidence="1">
    <location>
        <begin position="1"/>
        <end position="69"/>
    </location>
</feature>
<dbReference type="PANTHER" id="PTHR37984:SF15">
    <property type="entry name" value="INTEGRASE CATALYTIC DOMAIN-CONTAINING PROTEIN"/>
    <property type="match status" value="1"/>
</dbReference>
<evidence type="ECO:0000259" key="1">
    <source>
        <dbReference type="PROSITE" id="PS50994"/>
    </source>
</evidence>
<evidence type="ECO:0000313" key="3">
    <source>
        <dbReference type="Proteomes" id="UP000838412"/>
    </source>
</evidence>
<dbReference type="Proteomes" id="UP000838412">
    <property type="component" value="Chromosome 12"/>
</dbReference>
<dbReference type="GO" id="GO:0015074">
    <property type="term" value="P:DNA integration"/>
    <property type="evidence" value="ECO:0007669"/>
    <property type="project" value="InterPro"/>
</dbReference>
<accession>A0A8J9YVI3</accession>
<reference evidence="2" key="1">
    <citation type="submission" date="2022-01" db="EMBL/GenBank/DDBJ databases">
        <authorList>
            <person name="Braso-Vives M."/>
        </authorList>
    </citation>
    <scope>NUCLEOTIDE SEQUENCE</scope>
</reference>
<dbReference type="PROSITE" id="PS50994">
    <property type="entry name" value="INTEGRASE"/>
    <property type="match status" value="1"/>
</dbReference>
<dbReference type="InterPro" id="IPR036397">
    <property type="entry name" value="RNaseH_sf"/>
</dbReference>
<proteinExistence type="predicted"/>
<keyword evidence="3" id="KW-1185">Reference proteome</keyword>
<dbReference type="PANTHER" id="PTHR37984">
    <property type="entry name" value="PROTEIN CBG26694"/>
    <property type="match status" value="1"/>
</dbReference>
<dbReference type="Pfam" id="PF00665">
    <property type="entry name" value="rve"/>
    <property type="match status" value="1"/>
</dbReference>
<dbReference type="InterPro" id="IPR050951">
    <property type="entry name" value="Retrovirus_Pol_polyprotein"/>
</dbReference>
<dbReference type="AlphaFoldDB" id="A0A8J9YVI3"/>